<protein>
    <submittedName>
        <fullName evidence="2">S-adenosyl-L-methionine-dependentmethyltransferases superfamily protein</fullName>
    </submittedName>
</protein>
<organism evidence="2 3">
    <name type="scientific">Striga asiatica</name>
    <name type="common">Asiatic witchweed</name>
    <name type="synonym">Buchnera asiatica</name>
    <dbReference type="NCBI Taxonomy" id="4170"/>
    <lineage>
        <taxon>Eukaryota</taxon>
        <taxon>Viridiplantae</taxon>
        <taxon>Streptophyta</taxon>
        <taxon>Embryophyta</taxon>
        <taxon>Tracheophyta</taxon>
        <taxon>Spermatophyta</taxon>
        <taxon>Magnoliopsida</taxon>
        <taxon>eudicotyledons</taxon>
        <taxon>Gunneridae</taxon>
        <taxon>Pentapetalae</taxon>
        <taxon>asterids</taxon>
        <taxon>lamiids</taxon>
        <taxon>Lamiales</taxon>
        <taxon>Orobanchaceae</taxon>
        <taxon>Buchnereae</taxon>
        <taxon>Striga</taxon>
    </lineage>
</organism>
<dbReference type="EMBL" id="BKCP01006404">
    <property type="protein sequence ID" value="GER42613.1"/>
    <property type="molecule type" value="Genomic_DNA"/>
</dbReference>
<evidence type="ECO:0000313" key="2">
    <source>
        <dbReference type="EMBL" id="GER42613.1"/>
    </source>
</evidence>
<comment type="caution">
    <text evidence="2">The sequence shown here is derived from an EMBL/GenBank/DDBJ whole genome shotgun (WGS) entry which is preliminary data.</text>
</comment>
<keyword evidence="3" id="KW-1185">Reference proteome</keyword>
<feature type="compositionally biased region" description="Basic and acidic residues" evidence="1">
    <location>
        <begin position="49"/>
        <end position="58"/>
    </location>
</feature>
<dbReference type="Proteomes" id="UP000325081">
    <property type="component" value="Unassembled WGS sequence"/>
</dbReference>
<dbReference type="GO" id="GO:0032259">
    <property type="term" value="P:methylation"/>
    <property type="evidence" value="ECO:0007669"/>
    <property type="project" value="UniProtKB-KW"/>
</dbReference>
<reference evidence="3" key="1">
    <citation type="journal article" date="2019" name="Curr. Biol.">
        <title>Genome Sequence of Striga asiatica Provides Insight into the Evolution of Plant Parasitism.</title>
        <authorList>
            <person name="Yoshida S."/>
            <person name="Kim S."/>
            <person name="Wafula E.K."/>
            <person name="Tanskanen J."/>
            <person name="Kim Y.M."/>
            <person name="Honaas L."/>
            <person name="Yang Z."/>
            <person name="Spallek T."/>
            <person name="Conn C.E."/>
            <person name="Ichihashi Y."/>
            <person name="Cheong K."/>
            <person name="Cui S."/>
            <person name="Der J.P."/>
            <person name="Gundlach H."/>
            <person name="Jiao Y."/>
            <person name="Hori C."/>
            <person name="Ishida J.K."/>
            <person name="Kasahara H."/>
            <person name="Kiba T."/>
            <person name="Kim M.S."/>
            <person name="Koo N."/>
            <person name="Laohavisit A."/>
            <person name="Lee Y.H."/>
            <person name="Lumba S."/>
            <person name="McCourt P."/>
            <person name="Mortimer J.C."/>
            <person name="Mutuku J.M."/>
            <person name="Nomura T."/>
            <person name="Sasaki-Sekimoto Y."/>
            <person name="Seto Y."/>
            <person name="Wang Y."/>
            <person name="Wakatake T."/>
            <person name="Sakakibara H."/>
            <person name="Demura T."/>
            <person name="Yamaguchi S."/>
            <person name="Yoneyama K."/>
            <person name="Manabe R.I."/>
            <person name="Nelson D.C."/>
            <person name="Schulman A.H."/>
            <person name="Timko M.P."/>
            <person name="dePamphilis C.W."/>
            <person name="Choi D."/>
            <person name="Shirasu K."/>
        </authorList>
    </citation>
    <scope>NUCLEOTIDE SEQUENCE [LARGE SCALE GENOMIC DNA]</scope>
    <source>
        <strain evidence="3">cv. UVA1</strain>
    </source>
</reference>
<dbReference type="AlphaFoldDB" id="A0A5A7QBH5"/>
<gene>
    <name evidence="2" type="ORF">STAS_19412</name>
</gene>
<dbReference type="GO" id="GO:0008168">
    <property type="term" value="F:methyltransferase activity"/>
    <property type="evidence" value="ECO:0007669"/>
    <property type="project" value="UniProtKB-KW"/>
</dbReference>
<name>A0A5A7QBH5_STRAF</name>
<keyword evidence="2" id="KW-0808">Transferase</keyword>
<evidence type="ECO:0000256" key="1">
    <source>
        <dbReference type="SAM" id="MobiDB-lite"/>
    </source>
</evidence>
<feature type="compositionally biased region" description="Polar residues" evidence="1">
    <location>
        <begin position="39"/>
        <end position="48"/>
    </location>
</feature>
<feature type="region of interest" description="Disordered" evidence="1">
    <location>
        <begin position="39"/>
        <end position="58"/>
    </location>
</feature>
<sequence length="157" mass="17594">MARNSILKLLHESQAIQRWTLEGRSSSLHFQAEFERQSTEGNAIVTKNNSEDKESMGKKCAIPDDEPKPDDDYIVPQGCYINVAAPYSMHIANVLCSGEIDIDNLIASEECGMIWGMGEDCLLGESSEDVIKRYHCNEDLDLIKYRVIQVDHGCGIK</sequence>
<accession>A0A5A7QBH5</accession>
<proteinExistence type="predicted"/>
<keyword evidence="2" id="KW-0489">Methyltransferase</keyword>
<evidence type="ECO:0000313" key="3">
    <source>
        <dbReference type="Proteomes" id="UP000325081"/>
    </source>
</evidence>